<comment type="similarity">
    <text evidence="1 4">Belongs to the DegT/DnrJ/EryC1 family.</text>
</comment>
<gene>
    <name evidence="5" type="ORF">ETSY1_36605</name>
</gene>
<dbReference type="InterPro" id="IPR015424">
    <property type="entry name" value="PyrdxlP-dep_Trfase"/>
</dbReference>
<dbReference type="Pfam" id="PF01041">
    <property type="entry name" value="DegT_DnrJ_EryC1"/>
    <property type="match status" value="1"/>
</dbReference>
<dbReference type="Gene3D" id="3.40.640.10">
    <property type="entry name" value="Type I PLP-dependent aspartate aminotransferase-like (Major domain)"/>
    <property type="match status" value="1"/>
</dbReference>
<feature type="modified residue" description="N6-(pyridoxal phosphate)lysine" evidence="3">
    <location>
        <position position="195"/>
    </location>
</feature>
<dbReference type="SUPFAM" id="SSF53383">
    <property type="entry name" value="PLP-dependent transferases"/>
    <property type="match status" value="1"/>
</dbReference>
<keyword evidence="5" id="KW-0808">Transferase</keyword>
<dbReference type="AlphaFoldDB" id="W4L803"/>
<dbReference type="PANTHER" id="PTHR30244:SF34">
    <property type="entry name" value="DTDP-4-AMINO-4,6-DIDEOXYGALACTOSE TRANSAMINASE"/>
    <property type="match status" value="1"/>
</dbReference>
<keyword evidence="3 4" id="KW-0663">Pyridoxal phosphate</keyword>
<dbReference type="InterPro" id="IPR015422">
    <property type="entry name" value="PyrdxlP-dep_Trfase_small"/>
</dbReference>
<dbReference type="Gene3D" id="3.90.1150.10">
    <property type="entry name" value="Aspartate Aminotransferase, domain 1"/>
    <property type="match status" value="1"/>
</dbReference>
<organism evidence="5 6">
    <name type="scientific">Entotheonella factor</name>
    <dbReference type="NCBI Taxonomy" id="1429438"/>
    <lineage>
        <taxon>Bacteria</taxon>
        <taxon>Pseudomonadati</taxon>
        <taxon>Nitrospinota/Tectimicrobiota group</taxon>
        <taxon>Candidatus Tectimicrobiota</taxon>
        <taxon>Candidatus Entotheonellia</taxon>
        <taxon>Candidatus Entotheonellales</taxon>
        <taxon>Candidatus Entotheonellaceae</taxon>
        <taxon>Candidatus Entotheonella</taxon>
    </lineage>
</organism>
<evidence type="ECO:0000256" key="4">
    <source>
        <dbReference type="RuleBase" id="RU004508"/>
    </source>
</evidence>
<evidence type="ECO:0000256" key="3">
    <source>
        <dbReference type="PIRSR" id="PIRSR000390-2"/>
    </source>
</evidence>
<dbReference type="PANTHER" id="PTHR30244">
    <property type="entry name" value="TRANSAMINASE"/>
    <property type="match status" value="1"/>
</dbReference>
<protein>
    <submittedName>
        <fullName evidence="5">Aminotransferase DegT</fullName>
    </submittedName>
</protein>
<dbReference type="InterPro" id="IPR015421">
    <property type="entry name" value="PyrdxlP-dep_Trfase_major"/>
</dbReference>
<feature type="non-terminal residue" evidence="5">
    <location>
        <position position="346"/>
    </location>
</feature>
<evidence type="ECO:0000256" key="2">
    <source>
        <dbReference type="PIRSR" id="PIRSR000390-1"/>
    </source>
</evidence>
<accession>W4L803</accession>
<dbReference type="Proteomes" id="UP000019141">
    <property type="component" value="Unassembled WGS sequence"/>
</dbReference>
<dbReference type="GO" id="GO:0008483">
    <property type="term" value="F:transaminase activity"/>
    <property type="evidence" value="ECO:0007669"/>
    <property type="project" value="UniProtKB-KW"/>
</dbReference>
<evidence type="ECO:0000313" key="5">
    <source>
        <dbReference type="EMBL" id="ETW94039.1"/>
    </source>
</evidence>
<evidence type="ECO:0000256" key="1">
    <source>
        <dbReference type="ARBA" id="ARBA00037999"/>
    </source>
</evidence>
<comment type="caution">
    <text evidence="5">The sequence shown here is derived from an EMBL/GenBank/DDBJ whole genome shotgun (WGS) entry which is preliminary data.</text>
</comment>
<dbReference type="GO" id="GO:0030170">
    <property type="term" value="F:pyridoxal phosphate binding"/>
    <property type="evidence" value="ECO:0007669"/>
    <property type="project" value="TreeGrafter"/>
</dbReference>
<proteinExistence type="inferred from homology"/>
<dbReference type="GO" id="GO:0000271">
    <property type="term" value="P:polysaccharide biosynthetic process"/>
    <property type="evidence" value="ECO:0007669"/>
    <property type="project" value="TreeGrafter"/>
</dbReference>
<dbReference type="EMBL" id="AZHW01001129">
    <property type="protein sequence ID" value="ETW94039.1"/>
    <property type="molecule type" value="Genomic_DNA"/>
</dbReference>
<feature type="active site" description="Proton acceptor" evidence="2">
    <location>
        <position position="195"/>
    </location>
</feature>
<reference evidence="5 6" key="1">
    <citation type="journal article" date="2014" name="Nature">
        <title>An environmental bacterial taxon with a large and distinct metabolic repertoire.</title>
        <authorList>
            <person name="Wilson M.C."/>
            <person name="Mori T."/>
            <person name="Ruckert C."/>
            <person name="Uria A.R."/>
            <person name="Helf M.J."/>
            <person name="Takada K."/>
            <person name="Gernert C."/>
            <person name="Steffens U.A."/>
            <person name="Heycke N."/>
            <person name="Schmitt S."/>
            <person name="Rinke C."/>
            <person name="Helfrich E.J."/>
            <person name="Brachmann A.O."/>
            <person name="Gurgui C."/>
            <person name="Wakimoto T."/>
            <person name="Kracht M."/>
            <person name="Crusemann M."/>
            <person name="Hentschel U."/>
            <person name="Abe I."/>
            <person name="Matsunaga S."/>
            <person name="Kalinowski J."/>
            <person name="Takeyama H."/>
            <person name="Piel J."/>
        </authorList>
    </citation>
    <scope>NUCLEOTIDE SEQUENCE [LARGE SCALE GENOMIC DNA]</scope>
    <source>
        <strain evidence="6">TSY1</strain>
    </source>
</reference>
<keyword evidence="5" id="KW-0032">Aminotransferase</keyword>
<dbReference type="InterPro" id="IPR000653">
    <property type="entry name" value="DegT/StrS_aminotransferase"/>
</dbReference>
<dbReference type="PIRSF" id="PIRSF000390">
    <property type="entry name" value="PLP_StrS"/>
    <property type="match status" value="1"/>
</dbReference>
<dbReference type="CDD" id="cd00616">
    <property type="entry name" value="AHBA_syn"/>
    <property type="match status" value="1"/>
</dbReference>
<evidence type="ECO:0000313" key="6">
    <source>
        <dbReference type="Proteomes" id="UP000019141"/>
    </source>
</evidence>
<sequence>MMQELEHAVVLPSDQDASGRTLGEEEIAFLTAAIQSGTLTSTKGEFVSTLQEQWAAKLGLPYAYACSSGTSAIHTAVAAIDPEPGDEIITSPITDMGAITPILYQGAIPVFADVDSRTANVTAETLEPCLSERTKAIIVTHLFGNPCAMEPIMALAERHGVSVIEDCAQAYLARCAGQLVGTIGDIGCFSLQQGKHITTGEGGLVVARDAALARRMRLFINKAWGYGDDEPDHYFLALNSRMNELQGAVAVAQLPKLDFSVDNRIATATALTERIDGLPGITPPHVRAGDVHVYWKYDVRVDAAVVPGGTVALAQRLKARGIASAPRYIQKPAFMCEVFQKQRTFG</sequence>
<name>W4L803_ENTF1</name>
<keyword evidence="6" id="KW-1185">Reference proteome</keyword>
<dbReference type="HOGENOM" id="CLU_033332_7_2_7"/>